<reference evidence="1 2" key="1">
    <citation type="submission" date="2019-04" db="EMBL/GenBank/DDBJ databases">
        <title>Isolation and identification of Cellulomonas shaoxiangyii sp. Nov. isolated from feces of the Tibetan antelopes (Pantholops hodgsonii) in the Qinghai-Tibet plateau of China.</title>
        <authorList>
            <person name="Tian Z."/>
        </authorList>
    </citation>
    <scope>NUCLEOTIDE SEQUENCE [LARGE SCALE GENOMIC DNA]</scope>
    <source>
        <strain evidence="1 2">Z28</strain>
    </source>
</reference>
<protein>
    <submittedName>
        <fullName evidence="1">Phage portal protein</fullName>
    </submittedName>
</protein>
<dbReference type="KEGG" id="celz:E5225_06830"/>
<evidence type="ECO:0000313" key="1">
    <source>
        <dbReference type="EMBL" id="QCB95250.1"/>
    </source>
</evidence>
<dbReference type="InterPro" id="IPR021145">
    <property type="entry name" value="Portal_protein_SPP1_Gp6-like"/>
</dbReference>
<evidence type="ECO:0000313" key="2">
    <source>
        <dbReference type="Proteomes" id="UP000296469"/>
    </source>
</evidence>
<accession>A0A4P7SLX1</accession>
<dbReference type="OrthoDB" id="1780383at2"/>
<keyword evidence="2" id="KW-1185">Reference proteome</keyword>
<dbReference type="Proteomes" id="UP000296469">
    <property type="component" value="Chromosome"/>
</dbReference>
<dbReference type="AlphaFoldDB" id="A0A4P7SLX1"/>
<organism evidence="1 2">
    <name type="scientific">Cellulomonas shaoxiangyii</name>
    <dbReference type="NCBI Taxonomy" id="2566013"/>
    <lineage>
        <taxon>Bacteria</taxon>
        <taxon>Bacillati</taxon>
        <taxon>Actinomycetota</taxon>
        <taxon>Actinomycetes</taxon>
        <taxon>Micrococcales</taxon>
        <taxon>Cellulomonadaceae</taxon>
        <taxon>Cellulomonas</taxon>
    </lineage>
</organism>
<proteinExistence type="predicted"/>
<gene>
    <name evidence="1" type="ORF">E5225_06830</name>
</gene>
<dbReference type="Pfam" id="PF05133">
    <property type="entry name" value="SPP1_portal"/>
    <property type="match status" value="1"/>
</dbReference>
<sequence length="472" mass="52033">MSQTIRLPDVDDETNDLATGLLGQLDRFSRRNRLLEAYYEAERTLRKMHGGIVPEQYYRLGLVLGWAAKGVDSLGRRCNLERMVWSDGNLDDFGYREVWDTNRLGSEVNQAITDTLIHGLSFAVASNGVDDGAQGLVHFYSALDATGERNPVTRGLDNLLIVRARDKERVTALTLLLDGVTIAAQIVDGKWEIVEYSEHPFGVPAAPLVYRPRLRKPMGRTRITRAARGFQDAAGRALVRLEGHMDVYAYPEFWMLGADPSIFRNADGTPMPEWAQRLGRIKGIPDDADRDDALARADVKKFDAASPEPHLKALNTYSKLVAREYSLPDSSVAITDFANPTSAESYDASQYELIAEAEGTVDELSPALRHVVPIAMAMRGGLDEVPEAFRSIDCKWRDPRYISRAAQADAGGKQVAAVPWLAETEVGLELLGLSEQQISRALAERQRAQSLSRLDALVRVAGQEAPADGVTG</sequence>
<dbReference type="EMBL" id="CP039291">
    <property type="protein sequence ID" value="QCB95250.1"/>
    <property type="molecule type" value="Genomic_DNA"/>
</dbReference>
<name>A0A4P7SLX1_9CELL</name>